<evidence type="ECO:0000313" key="4">
    <source>
        <dbReference type="Proteomes" id="UP001168990"/>
    </source>
</evidence>
<accession>A0AA39KL11</accession>
<reference evidence="3" key="2">
    <citation type="submission" date="2023-03" db="EMBL/GenBank/DDBJ databases">
        <authorList>
            <person name="Inwood S.N."/>
            <person name="Skelly J.G."/>
            <person name="Guhlin J."/>
            <person name="Harrop T.W.R."/>
            <person name="Goldson S.G."/>
            <person name="Dearden P.K."/>
        </authorList>
    </citation>
    <scope>NUCLEOTIDE SEQUENCE</scope>
    <source>
        <strain evidence="3">Irish</strain>
        <tissue evidence="3">Whole body</tissue>
    </source>
</reference>
<reference evidence="3" key="1">
    <citation type="journal article" date="2023" name="bioRxiv">
        <title>Scaffold-level genome assemblies of two parasitoid biocontrol wasps reveal the parthenogenesis mechanism and an associated novel virus.</title>
        <authorList>
            <person name="Inwood S."/>
            <person name="Skelly J."/>
            <person name="Guhlin J."/>
            <person name="Harrop T."/>
            <person name="Goldson S."/>
            <person name="Dearden P."/>
        </authorList>
    </citation>
    <scope>NUCLEOTIDE SEQUENCE</scope>
    <source>
        <strain evidence="3">Irish</strain>
        <tissue evidence="3">Whole body</tissue>
    </source>
</reference>
<keyword evidence="4" id="KW-1185">Reference proteome</keyword>
<feature type="signal peptide" evidence="2">
    <location>
        <begin position="1"/>
        <end position="25"/>
    </location>
</feature>
<feature type="compositionally biased region" description="Acidic residues" evidence="1">
    <location>
        <begin position="99"/>
        <end position="109"/>
    </location>
</feature>
<dbReference type="Proteomes" id="UP001168990">
    <property type="component" value="Unassembled WGS sequence"/>
</dbReference>
<feature type="region of interest" description="Disordered" evidence="1">
    <location>
        <begin position="889"/>
        <end position="910"/>
    </location>
</feature>
<evidence type="ECO:0000256" key="2">
    <source>
        <dbReference type="SAM" id="SignalP"/>
    </source>
</evidence>
<feature type="region of interest" description="Disordered" evidence="1">
    <location>
        <begin position="50"/>
        <end position="149"/>
    </location>
</feature>
<protein>
    <submittedName>
        <fullName evidence="3">Uncharacterized protein</fullName>
    </submittedName>
</protein>
<sequence>MAWNIFNKLLLVHVAILTICTIISANDHQYKRHIQANNYRLNTHSTYEPSKSTIINSNDNKDDDDDNNSSLKREKKISHGLMGGHIKIETIKNNKNPNGDDDDEEEEQDEAKWDDGLILSSAGNGKEKKFLRGNNINNNDSNNNNDDEKKTLGQQVKEGKYGLIQNEIYSKKPKRPGIISYLSNPDVPRDNAKNLGGLDKDDIWLAENHLLVLKGGNFRDHNENEDPSGDLQGWSPIDDYQAPKRQVRIPLQPKVPPPFPIQLTDNGPIKLIGSKNNSALNDNENNSQWIPEGLISLNDTLIAESSPENNTNSNDEQHLRDRKTKSGLTLGGIVGPFFPSLPPGAVFVPPPNNQTDYDEDDQSIYYPPPYSFKYSQDNSTAVPPGPLVPGIILPPPPDFFSQLDEVKTSVKNRNNKCPRCTTTTTTTTTTPLSKASYYNPQKSSTKSYKVHSSTIASTQLPHRTFTMKPINKFNHKTLNTPLTKSVTKSLYTDVTTPSTNRVNTLEISEINTIRPILSNNKVVKSQNEEKKNHWSTIGSNKMKPIVAYYPTTRSIISTTTPSTPTTVSPNIYEQIIEATPAAIENIITTEKRPGSLASYYFYEEANDEASGTTANPTVYLQETTQSSPYYSVDNIKNQQKPTIKRKPYYNIEITPSQQTAEDYSVEIIEPIVKTSPKYQFDNFSSLTKSSPSSRVQGQRMLTKTSPNYYEEITQRPRLNFQSFFSTTPTTRELTAGTQSSKKFNDEIKSKPVYQYSFEATNYSNQRQPQRPSIYQADVQPQQQQKQQKQGAFNEWQEIEEENDGEQIYDYNSSVELPERYNHERTNYRDENLSNNYLTSTIRSPIIDTTPNPAHAYYTKQDEQLLDDVTKEYFTNFGKKINRQRYQSTTPVYGKDNSELDKENYPTRNSFATNYNERQPTVTYKSPKVKVHYGDQLQTTYSLDDDIRVNYQQPLPTINSDAEYLPGYGPKTNSDSMIQHQTESLNTHYPYRQQNLSNRQRFVPFINYNGEQISQQPGNSPTNFVPFTDDNTQHNNQRIHHTASHSSPISLDGDIAVNYRDPRPQLNPDAEFIDPAREQAESSGNPSSYFAYRLPGDGGHVYFLTPHAISQRPDGNIGSRYLSQRSRGSRTLRRRANPRSS</sequence>
<feature type="compositionally biased region" description="Basic and acidic residues" evidence="1">
    <location>
        <begin position="895"/>
        <end position="904"/>
    </location>
</feature>
<organism evidence="3 4">
    <name type="scientific">Microctonus aethiopoides</name>
    <dbReference type="NCBI Taxonomy" id="144406"/>
    <lineage>
        <taxon>Eukaryota</taxon>
        <taxon>Metazoa</taxon>
        <taxon>Ecdysozoa</taxon>
        <taxon>Arthropoda</taxon>
        <taxon>Hexapoda</taxon>
        <taxon>Insecta</taxon>
        <taxon>Pterygota</taxon>
        <taxon>Neoptera</taxon>
        <taxon>Endopterygota</taxon>
        <taxon>Hymenoptera</taxon>
        <taxon>Apocrita</taxon>
        <taxon>Ichneumonoidea</taxon>
        <taxon>Braconidae</taxon>
        <taxon>Euphorinae</taxon>
        <taxon>Microctonus</taxon>
    </lineage>
</organism>
<gene>
    <name evidence="3" type="ORF">PV328_003901</name>
</gene>
<feature type="region of interest" description="Disordered" evidence="1">
    <location>
        <begin position="1108"/>
        <end position="1140"/>
    </location>
</feature>
<keyword evidence="2" id="KW-0732">Signal</keyword>
<dbReference type="EMBL" id="JAQQBS010001422">
    <property type="protein sequence ID" value="KAK0165385.1"/>
    <property type="molecule type" value="Genomic_DNA"/>
</dbReference>
<dbReference type="AlphaFoldDB" id="A0AA39KL11"/>
<feature type="chain" id="PRO_5041314779" evidence="2">
    <location>
        <begin position="26"/>
        <end position="1140"/>
    </location>
</feature>
<proteinExistence type="predicted"/>
<feature type="compositionally biased region" description="Low complexity" evidence="1">
    <location>
        <begin position="134"/>
        <end position="144"/>
    </location>
</feature>
<evidence type="ECO:0000313" key="3">
    <source>
        <dbReference type="EMBL" id="KAK0165385.1"/>
    </source>
</evidence>
<comment type="caution">
    <text evidence="3">The sequence shown here is derived from an EMBL/GenBank/DDBJ whole genome shotgun (WGS) entry which is preliminary data.</text>
</comment>
<name>A0AA39KL11_9HYME</name>
<evidence type="ECO:0000256" key="1">
    <source>
        <dbReference type="SAM" id="MobiDB-lite"/>
    </source>
</evidence>
<feature type="compositionally biased region" description="Basic residues" evidence="1">
    <location>
        <begin position="1126"/>
        <end position="1140"/>
    </location>
</feature>